<dbReference type="InterPro" id="IPR050713">
    <property type="entry name" value="RTP_Phos/Ushers"/>
</dbReference>
<gene>
    <name evidence="3" type="ORF">JI741_23630</name>
</gene>
<dbReference type="SUPFAM" id="SSF56988">
    <property type="entry name" value="Anthrax protective antigen"/>
    <property type="match status" value="2"/>
</dbReference>
<evidence type="ECO:0000313" key="4">
    <source>
        <dbReference type="Proteomes" id="UP000613030"/>
    </source>
</evidence>
<dbReference type="Proteomes" id="UP000613030">
    <property type="component" value="Unassembled WGS sequence"/>
</dbReference>
<sequence>MPPNGVTYNTPTKTWTFSEPGKLYPMIIFLHGAGETGTDNNNQLKHGGQRHRDAVKSGLFPGFLFYEQSSTLDQIKAQLEKMISILPIDINRIYIHGLSGGGGDTWKFTIANPTLIAAAFPMSASNDDAKQEKMLYIPLRQSQGERDNNPNPGWTQTIVDWFNTNGGHLEYFYLPGVGHGTWETMYARPDFFPWFLSHKKNEILVLFNRNELCPGVPTSATMGFTPGFDAYEWRKDGVLIPGATTYKITATQFGVYTGRIKNRGVWSEWSAPVEVKTKQPTYTPAIVPSANKTIVLPAPDGSTTTSLEEPEGYSAYVWRNAATNAIVANTRVFSTATVGTYKATVTEVNGCSSVESPVFTVVNANGPNKPDGISGFLGYANTQTQITLAWSDNPTPQNNETGFEIYRGATVTGPFTLLTTTAANANTYVDSDLTPNTTYYYLVRPINASAAGPISTTIGVATKVDATPPTAPLNLVVAGSTKTSVTLVWEAATDNVGVYRYDIFKNGTKVLAVNGLSTTVYNLTPNEVYNFVVKARDVTGNLSPESNQVTAASINNGLNYKVFTGSWTVLPDFNTLTPVKLGNTPNIDLSVRTTDTNFAMYWEGYITIPVAGNYTFETYSDDGSKVYIGGYGASYQVVNNDGAHGLQYRTGTKNFATAGTYPIVITYFNITGTGTMQLYWKNTASGIGSTRQLIPDSQFKSTFTYPDVAPAFPTQLAASAVAYNQINLTWKDNSTNETGFQLYRATATAGPYAAIAIVPANTTSYSDKAVDPATKYFYRVKAIGRYGESTLSNEITRGVAYSYYEQTLTTLANINSLTPTSTGTSTGFDLTPRKRDANIAFKWVGKIKIATTGNYTFFTTSDDGSVLFIDGVQRVANDFNQGMTERSGVVNNLTAGVHDIVVSYRNGTGGFGLEVRYQGPGVAKQLIPSTVLADDDVNATTLPLPAAPAAPTSLAASPLSKTSINVSWTDASTTETAFELYRSVHTSTSFVLFKTLPPNTTSFLDEGLFPNETYFYKVSAVGTGGSTSTAIVSATTLNTPPVITGIADIFLKYGKTLTLSVVAQDDDHEPLTLTTQNLPAFATFSDQGDGTGTLVFTPQLAHLGQYPNIRIFATDQHTGKDTATFKFVVTDKDVPNIVPVSDVTMSEGQTRAVTITASSDAGTQNLIWEAVDFPAFASLSSNAQGVGTVTLTPDYIHSGDYSLTVKVKDNVGGESARTFKVSVGDVNPNSSVSMNLVYSTSAVAPWNNITSKTTTALKDNTGATTTVGLDFQTTAWNTWFEGAVTGNNSGVYPDAVISDYYYFGIFGAPNTVDVKVTGLNPARNYTLSFLASSKWTGVSDNGTTTYTIGAKTVSVGAQNNSSTVGKITSVTPAADGSITFTMSKEGASQVGYLNALVVESVYQDGTAPAAPRALDIALNANNEAKLVWVDAPFNENGFDVFRSLTKNGTYTKVNAAAVAANGTTYTDATVVEDTKYYYKVRSFNDAGVSAYSNIDSISVPNLAPKITLTGSLALTRGSQSTVTVSATDLPANQLTIAVTGLPSFATYQQNTPLTGTITFNPTSANLGVFSFTVKATDNKGAATTKDVTVTVSETLVYRISLNFSQSSNAAAPWNNTSKAPAVNDVFANLKDDGGVNRNVSVTLTSGFGGAFNEGAVTGSDSGVVPDAVLREYYWFGAFNAPNAAQLKVSGLSKLNKYTFKFVASSNFTNNGSIINNGSTVFTIGSRTSSVNVQGNTSNLAVISDVVTNANGEVTVDITKAGDATVGYINGLIIEAVAIDPSGFAPTSLIASANSKTNIIIGWSDNSPTETGFEVYRSTTTADGVYSLIGTTATDVATYTDNTGATNGKKYYYKVRAIIPGGFTGYSNVASAGTIAFAVYININGVAAYDAPAPWNNLSRLAVDNDVFYNLRDESGNQTGLRLRFEEAMEGMNDWGMSTGNNSGIFPDKVLKSFYYTNAYNGIGKLTIEGLDQGFNYNFGFLGAIDVALNVTTNFTIGSRTVSNRQDQNISNVGYLRSIVPDQNSEVKIAVQEALGSPWSILNAIVIEAYPTDDRSSGVSGGRTETKGGTMREVRYGESNPQVVLYPNPTQSELNIKTLDSSIGDIRYAVVDQMGKVVKEGTYTNDEVTSTFSLDLQGDGVKNSIYFLKLAYPDGKVQVKKFVKY</sequence>
<dbReference type="PANTHER" id="PTHR46957:SF3">
    <property type="entry name" value="CYTOKINE RECEPTOR"/>
    <property type="match status" value="1"/>
</dbReference>
<dbReference type="Pfam" id="PF07691">
    <property type="entry name" value="PA14"/>
    <property type="match status" value="2"/>
</dbReference>
<feature type="domain" description="Fibronectin type-III" evidence="1">
    <location>
        <begin position="1784"/>
        <end position="1876"/>
    </location>
</feature>
<dbReference type="InterPro" id="IPR013783">
    <property type="entry name" value="Ig-like_fold"/>
</dbReference>
<dbReference type="SUPFAM" id="SSF49265">
    <property type="entry name" value="Fibronectin type III"/>
    <property type="match status" value="3"/>
</dbReference>
<reference evidence="3 4" key="1">
    <citation type="submission" date="2021-01" db="EMBL/GenBank/DDBJ databases">
        <title>Chryseolinea sp. Jin1 Genome sequencing and assembly.</title>
        <authorList>
            <person name="Kim I."/>
        </authorList>
    </citation>
    <scope>NUCLEOTIDE SEQUENCE [LARGE SCALE GENOMIC DNA]</scope>
    <source>
        <strain evidence="3 4">Jin1</strain>
    </source>
</reference>
<dbReference type="PROSITE" id="PS50853">
    <property type="entry name" value="FN3"/>
    <property type="match status" value="6"/>
</dbReference>
<feature type="domain" description="Fibronectin type-III" evidence="1">
    <location>
        <begin position="369"/>
        <end position="470"/>
    </location>
</feature>
<dbReference type="Gene3D" id="2.60.120.380">
    <property type="match status" value="2"/>
</dbReference>
<dbReference type="InterPro" id="IPR003961">
    <property type="entry name" value="FN3_dom"/>
</dbReference>
<dbReference type="CDD" id="cd00063">
    <property type="entry name" value="FN3"/>
    <property type="match status" value="4"/>
</dbReference>
<dbReference type="InterPro" id="IPR037524">
    <property type="entry name" value="PA14/GLEYA"/>
</dbReference>
<accession>A0ABS1KXN7</accession>
<feature type="domain" description="PA14" evidence="2">
    <location>
        <begin position="553"/>
        <end position="698"/>
    </location>
</feature>
<dbReference type="Pfam" id="PF18962">
    <property type="entry name" value="Por_Secre_tail"/>
    <property type="match status" value="1"/>
</dbReference>
<dbReference type="PROSITE" id="PS51820">
    <property type="entry name" value="PA14"/>
    <property type="match status" value="2"/>
</dbReference>
<evidence type="ECO:0000259" key="2">
    <source>
        <dbReference type="PROSITE" id="PS51820"/>
    </source>
</evidence>
<dbReference type="InterPro" id="IPR026444">
    <property type="entry name" value="Secre_tail"/>
</dbReference>
<dbReference type="InterPro" id="IPR029058">
    <property type="entry name" value="AB_hydrolase_fold"/>
</dbReference>
<dbReference type="NCBIfam" id="TIGR04183">
    <property type="entry name" value="Por_Secre_tail"/>
    <property type="match status" value="1"/>
</dbReference>
<dbReference type="Pfam" id="PF00041">
    <property type="entry name" value="fn3"/>
    <property type="match status" value="2"/>
</dbReference>
<dbReference type="SMART" id="SM00060">
    <property type="entry name" value="FN3"/>
    <property type="match status" value="6"/>
</dbReference>
<name>A0ABS1KXN7_9BACT</name>
<dbReference type="RefSeq" id="WP_202013901.1">
    <property type="nucleotide sequence ID" value="NZ_JAERRB010000010.1"/>
</dbReference>
<feature type="domain" description="PA14" evidence="2">
    <location>
        <begin position="794"/>
        <end position="931"/>
    </location>
</feature>
<dbReference type="Pfam" id="PF05345">
    <property type="entry name" value="He_PIG"/>
    <property type="match status" value="1"/>
</dbReference>
<dbReference type="InterPro" id="IPR015919">
    <property type="entry name" value="Cadherin-like_sf"/>
</dbReference>
<dbReference type="Gene3D" id="2.60.40.10">
    <property type="entry name" value="Immunoglobulins"/>
    <property type="match status" value="9"/>
</dbReference>
<dbReference type="SMART" id="SM00758">
    <property type="entry name" value="PA14"/>
    <property type="match status" value="2"/>
</dbReference>
<feature type="domain" description="Fibronectin type-III" evidence="1">
    <location>
        <begin position="712"/>
        <end position="802"/>
    </location>
</feature>
<dbReference type="Pfam" id="PF17963">
    <property type="entry name" value="Big_9"/>
    <property type="match status" value="1"/>
</dbReference>
<feature type="domain" description="Fibronectin type-III" evidence="1">
    <location>
        <begin position="950"/>
        <end position="1042"/>
    </location>
</feature>
<dbReference type="Gene3D" id="3.40.50.1820">
    <property type="entry name" value="alpha/beta hydrolase"/>
    <property type="match status" value="1"/>
</dbReference>
<organism evidence="3 4">
    <name type="scientific">Chryseolinea lacunae</name>
    <dbReference type="NCBI Taxonomy" id="2801331"/>
    <lineage>
        <taxon>Bacteria</taxon>
        <taxon>Pseudomonadati</taxon>
        <taxon>Bacteroidota</taxon>
        <taxon>Cytophagia</taxon>
        <taxon>Cytophagales</taxon>
        <taxon>Fulvivirgaceae</taxon>
        <taxon>Chryseolinea</taxon>
    </lineage>
</organism>
<dbReference type="PANTHER" id="PTHR46957">
    <property type="entry name" value="CYTOKINE RECEPTOR"/>
    <property type="match status" value="1"/>
</dbReference>
<protein>
    <submittedName>
        <fullName evidence="3">T9SS type A sorting domain-containing protein</fullName>
    </submittedName>
</protein>
<comment type="caution">
    <text evidence="3">The sequence shown here is derived from an EMBL/GenBank/DDBJ whole genome shotgun (WGS) entry which is preliminary data.</text>
</comment>
<dbReference type="SUPFAM" id="SSF53474">
    <property type="entry name" value="alpha/beta-Hydrolases"/>
    <property type="match status" value="1"/>
</dbReference>
<dbReference type="SUPFAM" id="SSF49313">
    <property type="entry name" value="Cadherin-like"/>
    <property type="match status" value="2"/>
</dbReference>
<keyword evidence="4" id="KW-1185">Reference proteome</keyword>
<evidence type="ECO:0000259" key="1">
    <source>
        <dbReference type="PROSITE" id="PS50853"/>
    </source>
</evidence>
<dbReference type="EMBL" id="JAERRB010000010">
    <property type="protein sequence ID" value="MBL0744243.1"/>
    <property type="molecule type" value="Genomic_DNA"/>
</dbReference>
<feature type="domain" description="Fibronectin type-III" evidence="1">
    <location>
        <begin position="1407"/>
        <end position="1502"/>
    </location>
</feature>
<feature type="domain" description="Fibronectin type-III" evidence="1">
    <location>
        <begin position="471"/>
        <end position="556"/>
    </location>
</feature>
<dbReference type="InterPro" id="IPR036116">
    <property type="entry name" value="FN3_sf"/>
</dbReference>
<dbReference type="InterPro" id="IPR011658">
    <property type="entry name" value="PA14_dom"/>
</dbReference>
<proteinExistence type="predicted"/>
<evidence type="ECO:0000313" key="3">
    <source>
        <dbReference type="EMBL" id="MBL0744243.1"/>
    </source>
</evidence>